<accession>A0ABS5BLU5</accession>
<feature type="region of interest" description="Disordered" evidence="1">
    <location>
        <begin position="73"/>
        <end position="108"/>
    </location>
</feature>
<protein>
    <recommendedName>
        <fullName evidence="4">Helix-turn-helix domain-containing protein</fullName>
    </recommendedName>
</protein>
<evidence type="ECO:0000313" key="3">
    <source>
        <dbReference type="Proteomes" id="UP000676565"/>
    </source>
</evidence>
<organism evidence="2 3">
    <name type="scientific">Gemmata palustris</name>
    <dbReference type="NCBI Taxonomy" id="2822762"/>
    <lineage>
        <taxon>Bacteria</taxon>
        <taxon>Pseudomonadati</taxon>
        <taxon>Planctomycetota</taxon>
        <taxon>Planctomycetia</taxon>
        <taxon>Gemmatales</taxon>
        <taxon>Gemmataceae</taxon>
        <taxon>Gemmata</taxon>
    </lineage>
</organism>
<evidence type="ECO:0000256" key="1">
    <source>
        <dbReference type="SAM" id="MobiDB-lite"/>
    </source>
</evidence>
<sequence>MRNGANASGTPTFRCRGCVRRFVAAPKNGPVGESDRALVRRLLGERVVVRAIARITGRSRSWIQGFVNAMYREGAPHHPGPTPKRPGPSCWRRGSRRTAGRPPGQFTP</sequence>
<proteinExistence type="predicted"/>
<dbReference type="Proteomes" id="UP000676565">
    <property type="component" value="Unassembled WGS sequence"/>
</dbReference>
<gene>
    <name evidence="2" type="ORF">J8F10_05030</name>
</gene>
<dbReference type="EMBL" id="JAGKQQ010000001">
    <property type="protein sequence ID" value="MBP3954645.1"/>
    <property type="molecule type" value="Genomic_DNA"/>
</dbReference>
<comment type="caution">
    <text evidence="2">The sequence shown here is derived from an EMBL/GenBank/DDBJ whole genome shotgun (WGS) entry which is preliminary data.</text>
</comment>
<reference evidence="2 3" key="1">
    <citation type="submission" date="2021-04" db="EMBL/GenBank/DDBJ databases">
        <authorList>
            <person name="Ivanova A."/>
        </authorList>
    </citation>
    <scope>NUCLEOTIDE SEQUENCE [LARGE SCALE GENOMIC DNA]</scope>
    <source>
        <strain evidence="2 3">G18</strain>
    </source>
</reference>
<evidence type="ECO:0008006" key="4">
    <source>
        <dbReference type="Google" id="ProtNLM"/>
    </source>
</evidence>
<name>A0ABS5BLU5_9BACT</name>
<keyword evidence="3" id="KW-1185">Reference proteome</keyword>
<evidence type="ECO:0000313" key="2">
    <source>
        <dbReference type="EMBL" id="MBP3954645.1"/>
    </source>
</evidence>